<organism evidence="2 3">
    <name type="scientific">Rhypophila decipiens</name>
    <dbReference type="NCBI Taxonomy" id="261697"/>
    <lineage>
        <taxon>Eukaryota</taxon>
        <taxon>Fungi</taxon>
        <taxon>Dikarya</taxon>
        <taxon>Ascomycota</taxon>
        <taxon>Pezizomycotina</taxon>
        <taxon>Sordariomycetes</taxon>
        <taxon>Sordariomycetidae</taxon>
        <taxon>Sordariales</taxon>
        <taxon>Naviculisporaceae</taxon>
        <taxon>Rhypophila</taxon>
    </lineage>
</organism>
<dbReference type="EMBL" id="MU858083">
    <property type="protein sequence ID" value="KAK4215198.1"/>
    <property type="molecule type" value="Genomic_DNA"/>
</dbReference>
<feature type="compositionally biased region" description="Basic and acidic residues" evidence="1">
    <location>
        <begin position="430"/>
        <end position="451"/>
    </location>
</feature>
<gene>
    <name evidence="2" type="ORF">QBC37DRAFT_398952</name>
</gene>
<reference evidence="2" key="2">
    <citation type="submission" date="2023-05" db="EMBL/GenBank/DDBJ databases">
        <authorList>
            <consortium name="Lawrence Berkeley National Laboratory"/>
            <person name="Steindorff A."/>
            <person name="Hensen N."/>
            <person name="Bonometti L."/>
            <person name="Westerberg I."/>
            <person name="Brannstrom I.O."/>
            <person name="Guillou S."/>
            <person name="Cros-Aarteil S."/>
            <person name="Calhoun S."/>
            <person name="Haridas S."/>
            <person name="Kuo A."/>
            <person name="Mondo S."/>
            <person name="Pangilinan J."/>
            <person name="Riley R."/>
            <person name="Labutti K."/>
            <person name="Andreopoulos B."/>
            <person name="Lipzen A."/>
            <person name="Chen C."/>
            <person name="Yanf M."/>
            <person name="Daum C."/>
            <person name="Ng V."/>
            <person name="Clum A."/>
            <person name="Ohm R."/>
            <person name="Martin F."/>
            <person name="Silar P."/>
            <person name="Natvig D."/>
            <person name="Lalanne C."/>
            <person name="Gautier V."/>
            <person name="Ament-Velasquez S.L."/>
            <person name="Kruys A."/>
            <person name="Hutchinson M.I."/>
            <person name="Powell A.J."/>
            <person name="Barry K."/>
            <person name="Miller A.N."/>
            <person name="Grigoriev I.V."/>
            <person name="Debuchy R."/>
            <person name="Gladieux P."/>
            <person name="Thoren M.H."/>
            <person name="Johannesson H."/>
        </authorList>
    </citation>
    <scope>NUCLEOTIDE SEQUENCE</scope>
    <source>
        <strain evidence="2">PSN293</strain>
    </source>
</reference>
<feature type="region of interest" description="Disordered" evidence="1">
    <location>
        <begin position="413"/>
        <end position="520"/>
    </location>
</feature>
<evidence type="ECO:0000313" key="3">
    <source>
        <dbReference type="Proteomes" id="UP001301769"/>
    </source>
</evidence>
<protein>
    <submittedName>
        <fullName evidence="2">Uncharacterized protein</fullName>
    </submittedName>
</protein>
<comment type="caution">
    <text evidence="2">The sequence shown here is derived from an EMBL/GenBank/DDBJ whole genome shotgun (WGS) entry which is preliminary data.</text>
</comment>
<proteinExistence type="predicted"/>
<dbReference type="Proteomes" id="UP001301769">
    <property type="component" value="Unassembled WGS sequence"/>
</dbReference>
<feature type="region of interest" description="Disordered" evidence="1">
    <location>
        <begin position="533"/>
        <end position="557"/>
    </location>
</feature>
<evidence type="ECO:0000313" key="2">
    <source>
        <dbReference type="EMBL" id="KAK4215198.1"/>
    </source>
</evidence>
<dbReference type="AlphaFoldDB" id="A0AAN7B8X3"/>
<evidence type="ECO:0000256" key="1">
    <source>
        <dbReference type="SAM" id="MobiDB-lite"/>
    </source>
</evidence>
<feature type="region of interest" description="Disordered" evidence="1">
    <location>
        <begin position="1"/>
        <end position="55"/>
    </location>
</feature>
<reference evidence="2" key="1">
    <citation type="journal article" date="2023" name="Mol. Phylogenet. Evol.">
        <title>Genome-scale phylogeny and comparative genomics of the fungal order Sordariales.</title>
        <authorList>
            <person name="Hensen N."/>
            <person name="Bonometti L."/>
            <person name="Westerberg I."/>
            <person name="Brannstrom I.O."/>
            <person name="Guillou S."/>
            <person name="Cros-Aarteil S."/>
            <person name="Calhoun S."/>
            <person name="Haridas S."/>
            <person name="Kuo A."/>
            <person name="Mondo S."/>
            <person name="Pangilinan J."/>
            <person name="Riley R."/>
            <person name="LaButti K."/>
            <person name="Andreopoulos B."/>
            <person name="Lipzen A."/>
            <person name="Chen C."/>
            <person name="Yan M."/>
            <person name="Daum C."/>
            <person name="Ng V."/>
            <person name="Clum A."/>
            <person name="Steindorff A."/>
            <person name="Ohm R.A."/>
            <person name="Martin F."/>
            <person name="Silar P."/>
            <person name="Natvig D.O."/>
            <person name="Lalanne C."/>
            <person name="Gautier V."/>
            <person name="Ament-Velasquez S.L."/>
            <person name="Kruys A."/>
            <person name="Hutchinson M.I."/>
            <person name="Powell A.J."/>
            <person name="Barry K."/>
            <person name="Miller A.N."/>
            <person name="Grigoriev I.V."/>
            <person name="Debuchy R."/>
            <person name="Gladieux P."/>
            <person name="Hiltunen Thoren M."/>
            <person name="Johannesson H."/>
        </authorList>
    </citation>
    <scope>NUCLEOTIDE SEQUENCE</scope>
    <source>
        <strain evidence="2">PSN293</strain>
    </source>
</reference>
<keyword evidence="3" id="KW-1185">Reference proteome</keyword>
<name>A0AAN7B8X3_9PEZI</name>
<sequence>MPPTLRSRLKGQPPKKEAPETEPLPKGNSLRKVVSKTEPPQTRVITMRRSDAPAPEVEINPVTQPIIQASREEEKEANADFKSFFAKHYLDNHGFPTPSIFKQPIAFELFNQDGLFNMRSVVNDIRGLVLLRKDLSHLVIGWNTAMLSLTIREFKKRKIHHTTQYTTQTAQLAIEPKFFFGTNLGINLDEDHPTPKQQRRNDLVMVDISVLREGSVASLSVEHALRKEPDLVIDSQGDIAILGWNRESVSAEKERLQATEHGRKAEMNHELQKMKRYWTERAKTIKAEQSVTYFLALHNSIRAQVNQLPGPPKEFEASYLPGFYMVKVRWADLKEAFQFPGWDSDRPSDKFKCRGREAGPHEMKLHIQPDTELGQDGTFSAKFHFGLIEGTMTLSTSPENLFSDVGHSLDGSLDSSMTTAVEGETTLDNATRDKTEEKDEETRVSKRKLDSVEEESDSSVVSNGQPAQKRVRFTTRSTSPKQGEDIAHENHAQAGDFTHKNQLQPSTSEAPRPSRKDQRHPCVLHIHVPNPRRRRWQHNSGSRCGTTKRRRREPWSLPLHDNDPQVYLGAKGYFKCPAIGDGENKISIYRISSGKRLSTD</sequence>
<feature type="compositionally biased region" description="Polar residues" evidence="1">
    <location>
        <begin position="500"/>
        <end position="509"/>
    </location>
</feature>
<accession>A0AAN7B8X3</accession>
<feature type="compositionally biased region" description="Basic and acidic residues" evidence="1">
    <location>
        <begin position="482"/>
        <end position="491"/>
    </location>
</feature>